<sequence length="237" mass="25878">MSQPGWYPDPYGGGQRWWDGATWTPHVYPSQAPPSQALPSQAVPSQAVGPVLNTMVDGKHLYADPRTVFYDGRSILLDQAEWVSYFTKTSYIQVGLVKSVNQREFHFEVGRYPRMRAPMVAMAFGKSTGAEHGDWRFLVDLSRRCLEPRLVADLAAKVRAGGMVEVGAGLAVHPGGIQGMSVSLAWDEVAGTSAKDGRIWIHKAGKHKPVLYVPEQNPNAVLIPALFAALGQRAIVA</sequence>
<protein>
    <recommendedName>
        <fullName evidence="1">DUF2510 domain-containing protein</fullName>
    </recommendedName>
</protein>
<organism evidence="2 3">
    <name type="scientific">Rugosimonospora africana</name>
    <dbReference type="NCBI Taxonomy" id="556532"/>
    <lineage>
        <taxon>Bacteria</taxon>
        <taxon>Bacillati</taxon>
        <taxon>Actinomycetota</taxon>
        <taxon>Actinomycetes</taxon>
        <taxon>Micromonosporales</taxon>
        <taxon>Micromonosporaceae</taxon>
        <taxon>Rugosimonospora</taxon>
    </lineage>
</organism>
<dbReference type="EMBL" id="BONZ01000025">
    <property type="protein sequence ID" value="GIH14480.1"/>
    <property type="molecule type" value="Genomic_DNA"/>
</dbReference>
<dbReference type="RefSeq" id="WP_203918146.1">
    <property type="nucleotide sequence ID" value="NZ_BONZ01000025.1"/>
</dbReference>
<name>A0A8J3QRS3_9ACTN</name>
<gene>
    <name evidence="2" type="ORF">Raf01_26520</name>
</gene>
<comment type="caution">
    <text evidence="2">The sequence shown here is derived from an EMBL/GenBank/DDBJ whole genome shotgun (WGS) entry which is preliminary data.</text>
</comment>
<evidence type="ECO:0000259" key="1">
    <source>
        <dbReference type="Pfam" id="PF10708"/>
    </source>
</evidence>
<accession>A0A8J3QRS3</accession>
<evidence type="ECO:0000313" key="3">
    <source>
        <dbReference type="Proteomes" id="UP000642748"/>
    </source>
</evidence>
<dbReference type="Proteomes" id="UP000642748">
    <property type="component" value="Unassembled WGS sequence"/>
</dbReference>
<dbReference type="InterPro" id="IPR018929">
    <property type="entry name" value="DUF2510"/>
</dbReference>
<dbReference type="AlphaFoldDB" id="A0A8J3QRS3"/>
<reference evidence="2" key="1">
    <citation type="submission" date="2021-01" db="EMBL/GenBank/DDBJ databases">
        <title>Whole genome shotgun sequence of Rugosimonospora africana NBRC 104875.</title>
        <authorList>
            <person name="Komaki H."/>
            <person name="Tamura T."/>
        </authorList>
    </citation>
    <scope>NUCLEOTIDE SEQUENCE</scope>
    <source>
        <strain evidence="2">NBRC 104875</strain>
    </source>
</reference>
<dbReference type="Pfam" id="PF10708">
    <property type="entry name" value="DUF2510"/>
    <property type="match status" value="1"/>
</dbReference>
<feature type="domain" description="DUF2510" evidence="1">
    <location>
        <begin position="4"/>
        <end position="35"/>
    </location>
</feature>
<keyword evidence="3" id="KW-1185">Reference proteome</keyword>
<evidence type="ECO:0000313" key="2">
    <source>
        <dbReference type="EMBL" id="GIH14480.1"/>
    </source>
</evidence>
<proteinExistence type="predicted"/>